<keyword evidence="2" id="KW-0479">Metal-binding</keyword>
<dbReference type="InterPro" id="IPR013087">
    <property type="entry name" value="Znf_C2H2_type"/>
</dbReference>
<keyword evidence="8" id="KW-0539">Nucleus</keyword>
<feature type="region of interest" description="Disordered" evidence="10">
    <location>
        <begin position="45"/>
        <end position="96"/>
    </location>
</feature>
<dbReference type="GO" id="GO:0000981">
    <property type="term" value="F:DNA-binding transcription factor activity, RNA polymerase II-specific"/>
    <property type="evidence" value="ECO:0007669"/>
    <property type="project" value="TreeGrafter"/>
</dbReference>
<feature type="region of interest" description="Disordered" evidence="10">
    <location>
        <begin position="1"/>
        <end position="25"/>
    </location>
</feature>
<name>A0A2C6KGG8_9APIC</name>
<gene>
    <name evidence="12" type="ORF">CSUI_010416</name>
</gene>
<evidence type="ECO:0000259" key="11">
    <source>
        <dbReference type="PROSITE" id="PS50157"/>
    </source>
</evidence>
<feature type="compositionally biased region" description="Polar residues" evidence="10">
    <location>
        <begin position="226"/>
        <end position="240"/>
    </location>
</feature>
<dbReference type="AlphaFoldDB" id="A0A2C6KGG8"/>
<evidence type="ECO:0000256" key="6">
    <source>
        <dbReference type="ARBA" id="ARBA00023015"/>
    </source>
</evidence>
<dbReference type="PANTHER" id="PTHR24394:SF48">
    <property type="entry name" value="ZINC FINGER PROTEIN 771"/>
    <property type="match status" value="1"/>
</dbReference>
<dbReference type="InterPro" id="IPR036236">
    <property type="entry name" value="Znf_C2H2_sf"/>
</dbReference>
<keyword evidence="3" id="KW-0677">Repeat</keyword>
<dbReference type="Proteomes" id="UP000221165">
    <property type="component" value="Unassembled WGS sequence"/>
</dbReference>
<dbReference type="FunFam" id="3.30.160.60:FF:000110">
    <property type="entry name" value="Zinc finger protein-like"/>
    <property type="match status" value="1"/>
</dbReference>
<protein>
    <submittedName>
        <fullName evidence="12">Zinc c2h2 type domain-containing protein</fullName>
    </submittedName>
</protein>
<comment type="caution">
    <text evidence="12">The sequence shown here is derived from an EMBL/GenBank/DDBJ whole genome shotgun (WGS) entry which is preliminary data.</text>
</comment>
<evidence type="ECO:0000256" key="3">
    <source>
        <dbReference type="ARBA" id="ARBA00022737"/>
    </source>
</evidence>
<keyword evidence="7" id="KW-0804">Transcription</keyword>
<feature type="compositionally biased region" description="Basic and acidic residues" evidence="10">
    <location>
        <begin position="73"/>
        <end position="94"/>
    </location>
</feature>
<dbReference type="GO" id="GO:0005634">
    <property type="term" value="C:nucleus"/>
    <property type="evidence" value="ECO:0007669"/>
    <property type="project" value="UniProtKB-SubCell"/>
</dbReference>
<feature type="domain" description="C2H2-type" evidence="11">
    <location>
        <begin position="124"/>
        <end position="153"/>
    </location>
</feature>
<dbReference type="SMART" id="SM00355">
    <property type="entry name" value="ZnF_C2H2"/>
    <property type="match status" value="3"/>
</dbReference>
<dbReference type="EMBL" id="MIGC01007364">
    <property type="protein sequence ID" value="PHJ15768.1"/>
    <property type="molecule type" value="Genomic_DNA"/>
</dbReference>
<keyword evidence="13" id="KW-1185">Reference proteome</keyword>
<dbReference type="FunFam" id="3.30.160.60:FF:000176">
    <property type="entry name" value="zinc finger protein 70"/>
    <property type="match status" value="1"/>
</dbReference>
<evidence type="ECO:0000256" key="8">
    <source>
        <dbReference type="ARBA" id="ARBA00023242"/>
    </source>
</evidence>
<dbReference type="PROSITE" id="PS50157">
    <property type="entry name" value="ZINC_FINGER_C2H2_2"/>
    <property type="match status" value="3"/>
</dbReference>
<evidence type="ECO:0000256" key="1">
    <source>
        <dbReference type="ARBA" id="ARBA00004123"/>
    </source>
</evidence>
<evidence type="ECO:0000256" key="7">
    <source>
        <dbReference type="ARBA" id="ARBA00023163"/>
    </source>
</evidence>
<proteinExistence type="predicted"/>
<dbReference type="Pfam" id="PF00096">
    <property type="entry name" value="zf-C2H2"/>
    <property type="match status" value="2"/>
</dbReference>
<feature type="domain" description="C2H2-type" evidence="11">
    <location>
        <begin position="183"/>
        <end position="212"/>
    </location>
</feature>
<evidence type="ECO:0000313" key="12">
    <source>
        <dbReference type="EMBL" id="PHJ15768.1"/>
    </source>
</evidence>
<evidence type="ECO:0000256" key="5">
    <source>
        <dbReference type="ARBA" id="ARBA00022833"/>
    </source>
</evidence>
<dbReference type="VEuPathDB" id="ToxoDB:CSUI_010416"/>
<comment type="subcellular location">
    <subcellularLocation>
        <location evidence="1">Nucleus</location>
    </subcellularLocation>
</comment>
<organism evidence="12 13">
    <name type="scientific">Cystoisospora suis</name>
    <dbReference type="NCBI Taxonomy" id="483139"/>
    <lineage>
        <taxon>Eukaryota</taxon>
        <taxon>Sar</taxon>
        <taxon>Alveolata</taxon>
        <taxon>Apicomplexa</taxon>
        <taxon>Conoidasida</taxon>
        <taxon>Coccidia</taxon>
        <taxon>Eucoccidiorida</taxon>
        <taxon>Eimeriorina</taxon>
        <taxon>Sarcocystidae</taxon>
        <taxon>Cystoisospora</taxon>
    </lineage>
</organism>
<feature type="region of interest" description="Disordered" evidence="10">
    <location>
        <begin position="206"/>
        <end position="240"/>
    </location>
</feature>
<dbReference type="PANTHER" id="PTHR24394">
    <property type="entry name" value="ZINC FINGER PROTEIN"/>
    <property type="match status" value="1"/>
</dbReference>
<dbReference type="OrthoDB" id="9402531at2759"/>
<dbReference type="SUPFAM" id="SSF57667">
    <property type="entry name" value="beta-beta-alpha zinc fingers"/>
    <property type="match status" value="2"/>
</dbReference>
<dbReference type="PROSITE" id="PS00028">
    <property type="entry name" value="ZINC_FINGER_C2H2_1"/>
    <property type="match status" value="2"/>
</dbReference>
<keyword evidence="6" id="KW-0805">Transcription regulation</keyword>
<sequence length="240" mass="27198">MREKNGGVEIDQNEDDSHRTWFSSSSPSFGCHPFHGRYVFSRFSSFSSPSSQQLREEKKKRTRSTSSESVESSEGRHMLRHEESAGLRQEENKKGSLTMDPVFARDSSLKHHLRTVHGGGDKPFACPLCKKTFRYNRGNLEQHIQAVHKGIKPFECKICKKTFSQKGNLGQHIRAVHAGKKPFQCPECLRAFSRKSHLTRHIESLGHRKLNMSPSPLPSSSFSASYGNENNSEQPVNTSR</sequence>
<evidence type="ECO:0000256" key="2">
    <source>
        <dbReference type="ARBA" id="ARBA00022723"/>
    </source>
</evidence>
<dbReference type="GO" id="GO:0003677">
    <property type="term" value="F:DNA binding"/>
    <property type="evidence" value="ECO:0007669"/>
    <property type="project" value="UniProtKB-KW"/>
</dbReference>
<evidence type="ECO:0000256" key="10">
    <source>
        <dbReference type="SAM" id="MobiDB-lite"/>
    </source>
</evidence>
<evidence type="ECO:0000256" key="9">
    <source>
        <dbReference type="PROSITE-ProRule" id="PRU00042"/>
    </source>
</evidence>
<keyword evidence="5" id="KW-0862">Zinc</keyword>
<evidence type="ECO:0000256" key="4">
    <source>
        <dbReference type="ARBA" id="ARBA00022771"/>
    </source>
</evidence>
<keyword evidence="4 9" id="KW-0863">Zinc-finger</keyword>
<dbReference type="GeneID" id="94433731"/>
<dbReference type="GO" id="GO:0008270">
    <property type="term" value="F:zinc ion binding"/>
    <property type="evidence" value="ECO:0007669"/>
    <property type="project" value="UniProtKB-KW"/>
</dbReference>
<evidence type="ECO:0000313" key="13">
    <source>
        <dbReference type="Proteomes" id="UP000221165"/>
    </source>
</evidence>
<reference evidence="12 13" key="1">
    <citation type="journal article" date="2017" name="Int. J. Parasitol.">
        <title>The genome of the protozoan parasite Cystoisospora suis and a reverse vaccinology approach to identify vaccine candidates.</title>
        <authorList>
            <person name="Palmieri N."/>
            <person name="Shrestha A."/>
            <person name="Ruttkowski B."/>
            <person name="Beck T."/>
            <person name="Vogl C."/>
            <person name="Tomley F."/>
            <person name="Blake D.P."/>
            <person name="Joachim A."/>
        </authorList>
    </citation>
    <scope>NUCLEOTIDE SEQUENCE [LARGE SCALE GENOMIC DNA]</scope>
    <source>
        <strain evidence="12 13">Wien I</strain>
    </source>
</reference>
<dbReference type="Gene3D" id="3.30.160.60">
    <property type="entry name" value="Classic Zinc Finger"/>
    <property type="match status" value="3"/>
</dbReference>
<accession>A0A2C6KGG8</accession>
<feature type="domain" description="C2H2-type" evidence="11">
    <location>
        <begin position="154"/>
        <end position="182"/>
    </location>
</feature>
<dbReference type="RefSeq" id="XP_067917500.1">
    <property type="nucleotide sequence ID" value="XM_068070520.1"/>
</dbReference>